<evidence type="ECO:0000256" key="4">
    <source>
        <dbReference type="ARBA" id="ARBA00022722"/>
    </source>
</evidence>
<gene>
    <name evidence="9" type="ORF">QPM17_22795</name>
</gene>
<keyword evidence="4" id="KW-0540">Nuclease</keyword>
<sequence>MGQALNWHGLKSEEWEQIGPDNRRFVASMCRKHGEMGRPMAVDYLHRSRENPVKANQRLRALSEALELGKTGLTATVHDGELKKWCKRHAEEIEMACEQWTKRAGVDEAIRFAWKRVEECGLVFPIADPDKATREEWGHAMARVFDPRWWRLQARRIQARKIEAVAREIRLVHRDAGIYSSDITVKRRKGQKQRNYDALTAMEAVNEDGEAVNLAELVKSSVSNPVNRRAELMVRIKGFEQCADAAGHVGVFITLTAPSKYHRMTYIKSMDRALPNRKYKGYDPRETQAYFCRLWSQIRAQLWREEIRPYGFRVAEPHHDGTPHWHMLLFVDQEQAARLRAIIEDYGIREDGKEYGAARQRVKIVNIDPEKGSAAGYIAKYVAKNIDGHGIDEDLYGQPADSSAARIDAWASAWGIRQFQQIGGASVTVWRELRRLKAEDITGDGETSMEVLEAFMAADSSDWAAYTMIQGGMTVRREDQLIRSNYVDNGTGRYYQPVKRLVGVVARGFGDLTTRLTEWVIQKAGTADKQAERHSRPGGWKTDFSLDIADTYGAPIAFETIIEPFGVKRRRTFVFQSGEAATWTRGNNCTPVQGLHEPSPPGGGAMVAGGGLYGS</sequence>
<keyword evidence="5 9" id="KW-0255">Endonuclease</keyword>
<reference evidence="9 10" key="1">
    <citation type="submission" date="2023-06" db="EMBL/GenBank/DDBJ databases">
        <title>Marinobacter azerbaijanicus a moderately halophilic, isolated from Urmia Lake in Azerbaijan region of Iran.</title>
        <authorList>
            <person name="Sanchez-Porro C."/>
            <person name="Aghdam E.M."/>
            <person name="Saheb S.M."/>
            <person name="Tarhriz V."/>
            <person name="Kazemi E."/>
            <person name="Ammozegar M.A."/>
            <person name="Ventosa A."/>
            <person name="Hejazi M.S."/>
        </authorList>
    </citation>
    <scope>NUCLEOTIDE SEQUENCE [LARGE SCALE GENOMIC DNA]</scope>
    <source>
        <strain evidence="9 10">TBZ242</strain>
    </source>
</reference>
<keyword evidence="3" id="KW-0235">DNA replication</keyword>
<evidence type="ECO:0000256" key="1">
    <source>
        <dbReference type="ARBA" id="ARBA00003293"/>
    </source>
</evidence>
<proteinExistence type="inferred from homology"/>
<feature type="compositionally biased region" description="Gly residues" evidence="7">
    <location>
        <begin position="602"/>
        <end position="615"/>
    </location>
</feature>
<feature type="domain" description="Replication gene A protein-like" evidence="8">
    <location>
        <begin position="82"/>
        <end position="388"/>
    </location>
</feature>
<dbReference type="EMBL" id="JASSVS010000028">
    <property type="protein sequence ID" value="MDL0433973.1"/>
    <property type="molecule type" value="Genomic_DNA"/>
</dbReference>
<evidence type="ECO:0000256" key="7">
    <source>
        <dbReference type="SAM" id="MobiDB-lite"/>
    </source>
</evidence>
<dbReference type="GO" id="GO:0004519">
    <property type="term" value="F:endonuclease activity"/>
    <property type="evidence" value="ECO:0007669"/>
    <property type="project" value="UniProtKB-KW"/>
</dbReference>
<dbReference type="RefSeq" id="WP_285394047.1">
    <property type="nucleotide sequence ID" value="NZ_JASSVS010000028.1"/>
</dbReference>
<protein>
    <submittedName>
        <fullName evidence="9">Replication endonuclease</fullName>
    </submittedName>
</protein>
<evidence type="ECO:0000313" key="10">
    <source>
        <dbReference type="Proteomes" id="UP001227964"/>
    </source>
</evidence>
<feature type="region of interest" description="Disordered" evidence="7">
    <location>
        <begin position="592"/>
        <end position="615"/>
    </location>
</feature>
<evidence type="ECO:0000256" key="2">
    <source>
        <dbReference type="ARBA" id="ARBA00009260"/>
    </source>
</evidence>
<accession>A0ABT7IIH6</accession>
<evidence type="ECO:0000256" key="3">
    <source>
        <dbReference type="ARBA" id="ARBA00022705"/>
    </source>
</evidence>
<comment type="function">
    <text evidence="1">Possible endonuclease which induces a single-strand cut and initiates DNA replication.</text>
</comment>
<keyword evidence="10" id="KW-1185">Reference proteome</keyword>
<comment type="similarity">
    <text evidence="2">Belongs to the phage GPA family.</text>
</comment>
<dbReference type="InterPro" id="IPR008766">
    <property type="entry name" value="Replication_gene_A-like"/>
</dbReference>
<evidence type="ECO:0000256" key="6">
    <source>
        <dbReference type="ARBA" id="ARBA00022801"/>
    </source>
</evidence>
<dbReference type="Proteomes" id="UP001227964">
    <property type="component" value="Unassembled WGS sequence"/>
</dbReference>
<keyword evidence="6" id="KW-0378">Hydrolase</keyword>
<name>A0ABT7IIH6_9GAMM</name>
<evidence type="ECO:0000313" key="9">
    <source>
        <dbReference type="EMBL" id="MDL0433973.1"/>
    </source>
</evidence>
<dbReference type="Pfam" id="PF05840">
    <property type="entry name" value="Phage_GPA"/>
    <property type="match status" value="1"/>
</dbReference>
<evidence type="ECO:0000259" key="8">
    <source>
        <dbReference type="Pfam" id="PF05840"/>
    </source>
</evidence>
<evidence type="ECO:0000256" key="5">
    <source>
        <dbReference type="ARBA" id="ARBA00022759"/>
    </source>
</evidence>
<organism evidence="9 10">
    <name type="scientific">Marinobacter azerbaijanicus</name>
    <dbReference type="NCBI Taxonomy" id="3050455"/>
    <lineage>
        <taxon>Bacteria</taxon>
        <taxon>Pseudomonadati</taxon>
        <taxon>Pseudomonadota</taxon>
        <taxon>Gammaproteobacteria</taxon>
        <taxon>Pseudomonadales</taxon>
        <taxon>Marinobacteraceae</taxon>
        <taxon>Marinobacter</taxon>
    </lineage>
</organism>
<comment type="caution">
    <text evidence="9">The sequence shown here is derived from an EMBL/GenBank/DDBJ whole genome shotgun (WGS) entry which is preliminary data.</text>
</comment>